<reference evidence="1 2" key="1">
    <citation type="submission" date="2012-01" db="EMBL/GenBank/DDBJ databases">
        <title>The Genome Sequence of Odoribacter laneus YIT 12061.</title>
        <authorList>
            <consortium name="The Broad Institute Genome Sequencing Platform"/>
            <person name="Earl A."/>
            <person name="Ward D."/>
            <person name="Feldgarden M."/>
            <person name="Gevers D."/>
            <person name="Morotomi M."/>
            <person name="Young S.K."/>
            <person name="Zeng Q."/>
            <person name="Gargeya S."/>
            <person name="Fitzgerald M."/>
            <person name="Haas B."/>
            <person name="Abouelleil A."/>
            <person name="Alvarado L."/>
            <person name="Arachchi H.M."/>
            <person name="Berlin A."/>
            <person name="Chapman S.B."/>
            <person name="Gearin G."/>
            <person name="Goldberg J."/>
            <person name="Griggs A."/>
            <person name="Gujja S."/>
            <person name="Hansen M."/>
            <person name="Heiman D."/>
            <person name="Howarth C."/>
            <person name="Larimer J."/>
            <person name="Lui A."/>
            <person name="MacDonald P.J.P."/>
            <person name="McCowen C."/>
            <person name="Montmayeur A."/>
            <person name="Murphy C."/>
            <person name="Neiman D."/>
            <person name="Pearson M."/>
            <person name="Priest M."/>
            <person name="Roberts A."/>
            <person name="Saif S."/>
            <person name="Shea T."/>
            <person name="Sisk P."/>
            <person name="Stolte C."/>
            <person name="Sykes S."/>
            <person name="Wortman J."/>
            <person name="Nusbaum C."/>
            <person name="Birren B."/>
        </authorList>
    </citation>
    <scope>NUCLEOTIDE SEQUENCE [LARGE SCALE GENOMIC DNA]</scope>
    <source>
        <strain evidence="1 2">YIT 12061</strain>
    </source>
</reference>
<organism evidence="1 2">
    <name type="scientific">Odoribacter laneus YIT 12061</name>
    <dbReference type="NCBI Taxonomy" id="742817"/>
    <lineage>
        <taxon>Bacteria</taxon>
        <taxon>Pseudomonadati</taxon>
        <taxon>Bacteroidota</taxon>
        <taxon>Bacteroidia</taxon>
        <taxon>Bacteroidales</taxon>
        <taxon>Odoribacteraceae</taxon>
        <taxon>Odoribacter</taxon>
    </lineage>
</organism>
<name>H1DJ59_9BACT</name>
<dbReference type="GeneID" id="98069977"/>
<gene>
    <name evidence="1" type="ORF">HMPREF9449_02438</name>
</gene>
<dbReference type="AlphaFoldDB" id="H1DJ59"/>
<accession>H1DJ59</accession>
<dbReference type="Proteomes" id="UP000004892">
    <property type="component" value="Unassembled WGS sequence"/>
</dbReference>
<dbReference type="EMBL" id="ADMC01000025">
    <property type="protein sequence ID" value="EHP46821.1"/>
    <property type="molecule type" value="Genomic_DNA"/>
</dbReference>
<proteinExistence type="predicted"/>
<dbReference type="PATRIC" id="fig|742817.3.peg.2609"/>
<keyword evidence="2" id="KW-1185">Reference proteome</keyword>
<protein>
    <submittedName>
        <fullName evidence="1">Uncharacterized protein</fullName>
    </submittedName>
</protein>
<sequence length="368" mass="42976">MFWSKKIGVYLICLGSALLITIQGKGEKRLANESLPEGFLRITEREYIPEVCRFMFRDHEPPEVMFDEKERSFYVNEPLQVRLTRKKELLLRFYSPRSIQNVTIWAYLQEGGERVRLMEFEVIWPFLEFRRLLPFGNKDYKYYTAAGKAVLLNPKTKIGELKLEIECKDPLYVQMTSSPCHWKIAFGAYCGENWSPLLPAHAREAVAISLNLSSLFASQEFLQEIDRYRGKLYLDNSKTVINIDELFTQIFSLKMLRYVHVIGRNGVGGNNIMGLNEWCYLEHYPDDECKAHTIFHEFAHCMGYNHSGNMTYVNGLGKGWVALCSELYAQLCIDQKLPVYSRHFLCTRQCNNRYGGDLYVQKKTKRKK</sequence>
<comment type="caution">
    <text evidence="1">The sequence shown here is derived from an EMBL/GenBank/DDBJ whole genome shotgun (WGS) entry which is preliminary data.</text>
</comment>
<evidence type="ECO:0000313" key="1">
    <source>
        <dbReference type="EMBL" id="EHP46821.1"/>
    </source>
</evidence>
<dbReference type="RefSeq" id="WP_009137584.1">
    <property type="nucleotide sequence ID" value="NZ_JH594596.1"/>
</dbReference>
<dbReference type="HOGENOM" id="CLU_760018_0_0_10"/>
<dbReference type="eggNOG" id="COG3391">
    <property type="taxonomic scope" value="Bacteria"/>
</dbReference>
<evidence type="ECO:0000313" key="2">
    <source>
        <dbReference type="Proteomes" id="UP000004892"/>
    </source>
</evidence>